<dbReference type="AlphaFoldDB" id="A0A147IYT6"/>
<gene>
    <name evidence="1" type="ORF">NS355_01845</name>
</gene>
<evidence type="ECO:0000313" key="2">
    <source>
        <dbReference type="Proteomes" id="UP000073923"/>
    </source>
</evidence>
<sequence length="77" mass="8965">MDGKVHKVDDGDRLIDTHEAAKRLGVGYRTLMNARIYGGPANIPWVRIGRSIRYSTREIERYIRANTRTSTSEYWRP</sequence>
<organism evidence="1 2">
    <name type="scientific">Sphingomonas yabuuchiae</name>
    <dbReference type="NCBI Taxonomy" id="172044"/>
    <lineage>
        <taxon>Bacteria</taxon>
        <taxon>Pseudomonadati</taxon>
        <taxon>Pseudomonadota</taxon>
        <taxon>Alphaproteobacteria</taxon>
        <taxon>Sphingomonadales</taxon>
        <taxon>Sphingomonadaceae</taxon>
        <taxon>Sphingomonas</taxon>
    </lineage>
</organism>
<dbReference type="InterPro" id="IPR009061">
    <property type="entry name" value="DNA-bd_dom_put_sf"/>
</dbReference>
<proteinExistence type="predicted"/>
<dbReference type="RefSeq" id="WP_058744100.1">
    <property type="nucleotide sequence ID" value="NZ_LDTF01000007.1"/>
</dbReference>
<name>A0A147IYT6_9SPHN</name>
<dbReference type="EMBL" id="LDTF01000007">
    <property type="protein sequence ID" value="KTW00963.1"/>
    <property type="molecule type" value="Genomic_DNA"/>
</dbReference>
<accession>A0A147IYT6</accession>
<protein>
    <submittedName>
        <fullName evidence="1">Uncharacterized protein</fullName>
    </submittedName>
</protein>
<evidence type="ECO:0000313" key="1">
    <source>
        <dbReference type="EMBL" id="KTW00963.1"/>
    </source>
</evidence>
<dbReference type="Proteomes" id="UP000073923">
    <property type="component" value="Unassembled WGS sequence"/>
</dbReference>
<comment type="caution">
    <text evidence="1">The sequence shown here is derived from an EMBL/GenBank/DDBJ whole genome shotgun (WGS) entry which is preliminary data.</text>
</comment>
<dbReference type="SUPFAM" id="SSF46955">
    <property type="entry name" value="Putative DNA-binding domain"/>
    <property type="match status" value="1"/>
</dbReference>
<dbReference type="PATRIC" id="fig|172044.3.peg.2630"/>
<reference evidence="1 2" key="1">
    <citation type="journal article" date="2016" name="Front. Microbiol.">
        <title>Genomic Resource of Rice Seed Associated Bacteria.</title>
        <authorList>
            <person name="Midha S."/>
            <person name="Bansal K."/>
            <person name="Sharma S."/>
            <person name="Kumar N."/>
            <person name="Patil P.P."/>
            <person name="Chaudhry V."/>
            <person name="Patil P.B."/>
        </authorList>
    </citation>
    <scope>NUCLEOTIDE SEQUENCE [LARGE SCALE GENOMIC DNA]</scope>
    <source>
        <strain evidence="1 2">NS355</strain>
    </source>
</reference>